<dbReference type="SUPFAM" id="SSF57625">
    <property type="entry name" value="Invertebrate chitin-binding proteins"/>
    <property type="match status" value="3"/>
</dbReference>
<evidence type="ECO:0000256" key="2">
    <source>
        <dbReference type="ARBA" id="ARBA00022729"/>
    </source>
</evidence>
<dbReference type="GO" id="GO:0008061">
    <property type="term" value="F:chitin binding"/>
    <property type="evidence" value="ECO:0007669"/>
    <property type="project" value="UniProtKB-KW"/>
</dbReference>
<feature type="domain" description="Chitin-binding type-2" evidence="7">
    <location>
        <begin position="57"/>
        <end position="118"/>
    </location>
</feature>
<keyword evidence="5" id="KW-0325">Glycoprotein</keyword>
<dbReference type="PANTHER" id="PTHR23301:SF0">
    <property type="entry name" value="CHITIN-BINDING TYPE-2 DOMAIN-CONTAINING PROTEIN-RELATED"/>
    <property type="match status" value="1"/>
</dbReference>
<protein>
    <recommendedName>
        <fullName evidence="7">Chitin-binding type-2 domain-containing protein</fullName>
    </recommendedName>
</protein>
<comment type="caution">
    <text evidence="8">The sequence shown here is derived from an EMBL/GenBank/DDBJ whole genome shotgun (WGS) entry which is preliminary data.</text>
</comment>
<reference evidence="8" key="1">
    <citation type="journal article" date="2023" name="G3 (Bethesda)">
        <title>A reference genome for the long-term kleptoplast-retaining sea slug Elysia crispata morphotype clarki.</title>
        <authorList>
            <person name="Eastman K.E."/>
            <person name="Pendleton A.L."/>
            <person name="Shaikh M.A."/>
            <person name="Suttiyut T."/>
            <person name="Ogas R."/>
            <person name="Tomko P."/>
            <person name="Gavelis G."/>
            <person name="Widhalm J.R."/>
            <person name="Wisecaver J.H."/>
        </authorList>
    </citation>
    <scope>NUCLEOTIDE SEQUENCE</scope>
    <source>
        <strain evidence="8">ECLA1</strain>
    </source>
</reference>
<organism evidence="8 9">
    <name type="scientific">Elysia crispata</name>
    <name type="common">lettuce slug</name>
    <dbReference type="NCBI Taxonomy" id="231223"/>
    <lineage>
        <taxon>Eukaryota</taxon>
        <taxon>Metazoa</taxon>
        <taxon>Spiralia</taxon>
        <taxon>Lophotrochozoa</taxon>
        <taxon>Mollusca</taxon>
        <taxon>Gastropoda</taxon>
        <taxon>Heterobranchia</taxon>
        <taxon>Euthyneura</taxon>
        <taxon>Panpulmonata</taxon>
        <taxon>Sacoglossa</taxon>
        <taxon>Placobranchoidea</taxon>
        <taxon>Plakobranchidae</taxon>
        <taxon>Elysia</taxon>
    </lineage>
</organism>
<dbReference type="AlphaFoldDB" id="A0AAE0YH82"/>
<name>A0AAE0YH82_9GAST</name>
<proteinExistence type="predicted"/>
<keyword evidence="9" id="KW-1185">Reference proteome</keyword>
<keyword evidence="4" id="KW-1015">Disulfide bond</keyword>
<evidence type="ECO:0000256" key="3">
    <source>
        <dbReference type="ARBA" id="ARBA00022737"/>
    </source>
</evidence>
<feature type="domain" description="Chitin-binding type-2" evidence="7">
    <location>
        <begin position="228"/>
        <end position="295"/>
    </location>
</feature>
<dbReference type="Gene3D" id="2.170.140.10">
    <property type="entry name" value="Chitin binding domain"/>
    <property type="match status" value="3"/>
</dbReference>
<keyword evidence="3" id="KW-0677">Repeat</keyword>
<keyword evidence="2" id="KW-0732">Signal</keyword>
<dbReference type="InterPro" id="IPR051940">
    <property type="entry name" value="Chitin_bind-dev_reg"/>
</dbReference>
<evidence type="ECO:0000256" key="1">
    <source>
        <dbReference type="ARBA" id="ARBA00022669"/>
    </source>
</evidence>
<accession>A0AAE0YH82</accession>
<feature type="compositionally biased region" description="Polar residues" evidence="6">
    <location>
        <begin position="119"/>
        <end position="130"/>
    </location>
</feature>
<dbReference type="InterPro" id="IPR002557">
    <property type="entry name" value="Chitin-bd_dom"/>
</dbReference>
<evidence type="ECO:0000313" key="8">
    <source>
        <dbReference type="EMBL" id="KAK3745328.1"/>
    </source>
</evidence>
<dbReference type="EMBL" id="JAWDGP010006228">
    <property type="protein sequence ID" value="KAK3745328.1"/>
    <property type="molecule type" value="Genomic_DNA"/>
</dbReference>
<dbReference type="PROSITE" id="PS50940">
    <property type="entry name" value="CHIT_BIND_II"/>
    <property type="match status" value="3"/>
</dbReference>
<keyword evidence="1" id="KW-0147">Chitin-binding</keyword>
<dbReference type="Pfam" id="PF01607">
    <property type="entry name" value="CBM_14"/>
    <property type="match status" value="2"/>
</dbReference>
<feature type="compositionally biased region" description="Polar residues" evidence="6">
    <location>
        <begin position="138"/>
        <end position="157"/>
    </location>
</feature>
<dbReference type="Proteomes" id="UP001283361">
    <property type="component" value="Unassembled WGS sequence"/>
</dbReference>
<evidence type="ECO:0000256" key="6">
    <source>
        <dbReference type="SAM" id="MobiDB-lite"/>
    </source>
</evidence>
<evidence type="ECO:0000256" key="4">
    <source>
        <dbReference type="ARBA" id="ARBA00023157"/>
    </source>
</evidence>
<evidence type="ECO:0000256" key="5">
    <source>
        <dbReference type="ARBA" id="ARBA00023180"/>
    </source>
</evidence>
<evidence type="ECO:0000259" key="7">
    <source>
        <dbReference type="PROSITE" id="PS50940"/>
    </source>
</evidence>
<sequence length="317" mass="35358">MTRSRGVDTCKYLIRKSEDFAGWNMDSPQILVSSFLLAMVLSANSAPSSVASSQDVNNRCPQGSNVPFYIYADSQDCSKFYICSHGRNHPKFCPGDLHFSSQINTCVFKGSSFDDCTAGQDNPVSNSGQNGHDDETGQDTATEGSYTEKASATTHPTSEVAENRCPQAANIDSPFLYADPDDCTKFYMCSHGRNYRKSCATGQHFSDRKQTCVLIDTADDTCEIDQAIRKCREGYTGVIPHPRVCQRYFDCSEPERERNQFEPPYLPFEKECGYSFVFDAVSGQCQSFRAATCSGRSQAGKEFCDYLYTHCRQDPVR</sequence>
<dbReference type="PANTHER" id="PTHR23301">
    <property type="entry name" value="CHITIN BINDING PERITROPHIN-A"/>
    <property type="match status" value="1"/>
</dbReference>
<dbReference type="SMART" id="SM00494">
    <property type="entry name" value="ChtBD2"/>
    <property type="match status" value="3"/>
</dbReference>
<feature type="region of interest" description="Disordered" evidence="6">
    <location>
        <begin position="119"/>
        <end position="164"/>
    </location>
</feature>
<feature type="domain" description="Chitin-binding type-2" evidence="7">
    <location>
        <begin position="162"/>
        <end position="224"/>
    </location>
</feature>
<evidence type="ECO:0000313" key="9">
    <source>
        <dbReference type="Proteomes" id="UP001283361"/>
    </source>
</evidence>
<dbReference type="GO" id="GO:0005576">
    <property type="term" value="C:extracellular region"/>
    <property type="evidence" value="ECO:0007669"/>
    <property type="project" value="InterPro"/>
</dbReference>
<gene>
    <name evidence="8" type="ORF">RRG08_012908</name>
</gene>
<dbReference type="InterPro" id="IPR036508">
    <property type="entry name" value="Chitin-bd_dom_sf"/>
</dbReference>